<dbReference type="InterPro" id="IPR048769">
    <property type="entry name" value="HepT-like_dom"/>
</dbReference>
<accession>A0A1F6CUQ3</accession>
<dbReference type="Pfam" id="PF20797">
    <property type="entry name" value="HepT-like_2"/>
    <property type="match status" value="1"/>
</dbReference>
<evidence type="ECO:0000313" key="2">
    <source>
        <dbReference type="EMBL" id="OGG52761.1"/>
    </source>
</evidence>
<gene>
    <name evidence="2" type="ORF">A3F84_10040</name>
</gene>
<reference evidence="2 3" key="1">
    <citation type="journal article" date="2016" name="Nat. Commun.">
        <title>Thousands of microbial genomes shed light on interconnected biogeochemical processes in an aquifer system.</title>
        <authorList>
            <person name="Anantharaman K."/>
            <person name="Brown C.T."/>
            <person name="Hug L.A."/>
            <person name="Sharon I."/>
            <person name="Castelle C.J."/>
            <person name="Probst A.J."/>
            <person name="Thomas B.C."/>
            <person name="Singh A."/>
            <person name="Wilkins M.J."/>
            <person name="Karaoz U."/>
            <person name="Brodie E.L."/>
            <person name="Williams K.H."/>
            <person name="Hubbard S.S."/>
            <person name="Banfield J.F."/>
        </authorList>
    </citation>
    <scope>NUCLEOTIDE SEQUENCE [LARGE SCALE GENOMIC DNA]</scope>
    <source>
        <strain evidence="3">RIFCSPLOWO2_12_FULL_64_10</strain>
    </source>
</reference>
<protein>
    <recommendedName>
        <fullName evidence="1">HepT-like domain-containing protein</fullName>
    </recommendedName>
</protein>
<dbReference type="EMBL" id="MFKF01000135">
    <property type="protein sequence ID" value="OGG52761.1"/>
    <property type="molecule type" value="Genomic_DNA"/>
</dbReference>
<organism evidence="2 3">
    <name type="scientific">Handelsmanbacteria sp. (strain RIFCSPLOWO2_12_FULL_64_10)</name>
    <dbReference type="NCBI Taxonomy" id="1817868"/>
    <lineage>
        <taxon>Bacteria</taxon>
        <taxon>Candidatus Handelsmaniibacteriota</taxon>
    </lineage>
</organism>
<dbReference type="AlphaFoldDB" id="A0A1F6CUQ3"/>
<evidence type="ECO:0000313" key="3">
    <source>
        <dbReference type="Proteomes" id="UP000178606"/>
    </source>
</evidence>
<proteinExistence type="predicted"/>
<feature type="domain" description="HepT-like" evidence="1">
    <location>
        <begin position="42"/>
        <end position="149"/>
    </location>
</feature>
<name>A0A1F6CUQ3_HANXR</name>
<comment type="caution">
    <text evidence="2">The sequence shown here is derived from an EMBL/GenBank/DDBJ whole genome shotgun (WGS) entry which is preliminary data.</text>
</comment>
<dbReference type="Proteomes" id="UP000178606">
    <property type="component" value="Unassembled WGS sequence"/>
</dbReference>
<sequence length="151" mass="17471">MAEKVVSQVTFELGQIDQLFAAYADLLERVRQDKPGLIEMTAMASVLHSFYNGIENIFLSIAKGLDQKVPTDSQWHRDLLVQMTQEMANRGRVISAELGQKLAGYLGFRHFYRHSYSFFLEWGEMEKLVIPLHEVWSQAKKELCEFLDSLR</sequence>
<evidence type="ECO:0000259" key="1">
    <source>
        <dbReference type="Pfam" id="PF20797"/>
    </source>
</evidence>